<evidence type="ECO:0000313" key="10">
    <source>
        <dbReference type="Proteomes" id="UP001652625"/>
    </source>
</evidence>
<dbReference type="Proteomes" id="UP001652625">
    <property type="component" value="Chromosome 08"/>
</dbReference>
<protein>
    <submittedName>
        <fullName evidence="11">Mitochondrial substrate carrier family protein ucpB</fullName>
    </submittedName>
</protein>
<keyword evidence="4 8" id="KW-0812">Transmembrane</keyword>
<evidence type="ECO:0000256" key="7">
    <source>
        <dbReference type="ARBA" id="ARBA00023136"/>
    </source>
</evidence>
<evidence type="ECO:0000256" key="4">
    <source>
        <dbReference type="ARBA" id="ARBA00022692"/>
    </source>
</evidence>
<evidence type="ECO:0000256" key="1">
    <source>
        <dbReference type="ARBA" id="ARBA00004141"/>
    </source>
</evidence>
<evidence type="ECO:0000256" key="9">
    <source>
        <dbReference type="RuleBase" id="RU000488"/>
    </source>
</evidence>
<proteinExistence type="inferred from homology"/>
<dbReference type="GeneID" id="100208129"/>
<evidence type="ECO:0000256" key="2">
    <source>
        <dbReference type="ARBA" id="ARBA00006375"/>
    </source>
</evidence>
<keyword evidence="6" id="KW-1133">Transmembrane helix</keyword>
<feature type="repeat" description="Solcar" evidence="8">
    <location>
        <begin position="222"/>
        <end position="312"/>
    </location>
</feature>
<gene>
    <name evidence="11" type="primary">LOC100208129</name>
</gene>
<comment type="similarity">
    <text evidence="2 9">Belongs to the mitochondrial carrier (TC 2.A.29) family.</text>
</comment>
<sequence>MVLLPTRDSAINIEKKLEYENLARFFCSGVSCISAGFITNPIDVIKIRLQLDNQLSENKNIFYKRKYNGFIRSAIYIFKNEGFGGLYKGVTASIMRESIYSTFRLGAYEPVKSKLGATSIYAPLWKKVIAGAIVGAIGSAIANPTDLVKIRMQAQEKLKPGECARYRHTFAAFQDILTNEGILGMWRGVGPTVLRAAILTASQIPSYDHSKSILLRNNFMEEGFKLHLIASVTAGLITALVTSPVDVIKTRIMNERIVRNKNLVYTSAYSCFVKILNTEGLLGFYKGLVPNWVRIGPHTTISFLIFERLRSWVGLKPI</sequence>
<dbReference type="InterPro" id="IPR023395">
    <property type="entry name" value="MCP_dom_sf"/>
</dbReference>
<name>A0ABM4CDF9_HYDVU</name>
<dbReference type="Pfam" id="PF00153">
    <property type="entry name" value="Mito_carr"/>
    <property type="match status" value="3"/>
</dbReference>
<feature type="repeat" description="Solcar" evidence="8">
    <location>
        <begin position="122"/>
        <end position="213"/>
    </location>
</feature>
<comment type="subcellular location">
    <subcellularLocation>
        <location evidence="1">Membrane</location>
        <topology evidence="1">Multi-pass membrane protein</topology>
    </subcellularLocation>
</comment>
<feature type="repeat" description="Solcar" evidence="8">
    <location>
        <begin position="23"/>
        <end position="114"/>
    </location>
</feature>
<dbReference type="InterPro" id="IPR050391">
    <property type="entry name" value="Mito_Metabolite_Transporter"/>
</dbReference>
<dbReference type="SUPFAM" id="SSF103506">
    <property type="entry name" value="Mitochondrial carrier"/>
    <property type="match status" value="1"/>
</dbReference>
<evidence type="ECO:0000256" key="6">
    <source>
        <dbReference type="ARBA" id="ARBA00022989"/>
    </source>
</evidence>
<keyword evidence="7 8" id="KW-0472">Membrane</keyword>
<keyword evidence="5" id="KW-0677">Repeat</keyword>
<evidence type="ECO:0000256" key="5">
    <source>
        <dbReference type="ARBA" id="ARBA00022737"/>
    </source>
</evidence>
<evidence type="ECO:0000256" key="8">
    <source>
        <dbReference type="PROSITE-ProRule" id="PRU00282"/>
    </source>
</evidence>
<keyword evidence="3 9" id="KW-0813">Transport</keyword>
<evidence type="ECO:0000313" key="11">
    <source>
        <dbReference type="RefSeq" id="XP_065659708.1"/>
    </source>
</evidence>
<dbReference type="PROSITE" id="PS50920">
    <property type="entry name" value="SOLCAR"/>
    <property type="match status" value="3"/>
</dbReference>
<dbReference type="InterPro" id="IPR018108">
    <property type="entry name" value="MCP_transmembrane"/>
</dbReference>
<dbReference type="Gene3D" id="1.50.40.10">
    <property type="entry name" value="Mitochondrial carrier domain"/>
    <property type="match status" value="1"/>
</dbReference>
<organism evidence="10 11">
    <name type="scientific">Hydra vulgaris</name>
    <name type="common">Hydra</name>
    <name type="synonym">Hydra attenuata</name>
    <dbReference type="NCBI Taxonomy" id="6087"/>
    <lineage>
        <taxon>Eukaryota</taxon>
        <taxon>Metazoa</taxon>
        <taxon>Cnidaria</taxon>
        <taxon>Hydrozoa</taxon>
        <taxon>Hydroidolina</taxon>
        <taxon>Anthoathecata</taxon>
        <taxon>Aplanulata</taxon>
        <taxon>Hydridae</taxon>
        <taxon>Hydra</taxon>
    </lineage>
</organism>
<dbReference type="PANTHER" id="PTHR45618">
    <property type="entry name" value="MITOCHONDRIAL DICARBOXYLATE CARRIER-RELATED"/>
    <property type="match status" value="1"/>
</dbReference>
<dbReference type="RefSeq" id="XP_065659708.1">
    <property type="nucleotide sequence ID" value="XM_065803636.1"/>
</dbReference>
<reference evidence="11" key="1">
    <citation type="submission" date="2025-08" db="UniProtKB">
        <authorList>
            <consortium name="RefSeq"/>
        </authorList>
    </citation>
    <scope>IDENTIFICATION</scope>
</reference>
<evidence type="ECO:0000256" key="3">
    <source>
        <dbReference type="ARBA" id="ARBA00022448"/>
    </source>
</evidence>
<accession>A0ABM4CDF9</accession>
<keyword evidence="10" id="KW-1185">Reference proteome</keyword>